<reference evidence="1" key="1">
    <citation type="submission" date="2021-01" db="EMBL/GenBank/DDBJ databases">
        <title>Metabolic potential, ecology and presence of endohyphal bacteria is reflected in genomic diversity of Mucoromycotina.</title>
        <authorList>
            <person name="Muszewska A."/>
            <person name="Okrasinska A."/>
            <person name="Steczkiewicz K."/>
            <person name="Drgas O."/>
            <person name="Orlowska M."/>
            <person name="Perlinska-Lenart U."/>
            <person name="Aleksandrzak-Piekarczyk T."/>
            <person name="Szatraj K."/>
            <person name="Zielenkiewicz U."/>
            <person name="Pilsyk S."/>
            <person name="Malc E."/>
            <person name="Mieczkowski P."/>
            <person name="Kruszewska J.S."/>
            <person name="Biernat P."/>
            <person name="Pawlowska J."/>
        </authorList>
    </citation>
    <scope>NUCLEOTIDE SEQUENCE</scope>
    <source>
        <strain evidence="1">WA0000018081</strain>
    </source>
</reference>
<dbReference type="EMBL" id="JAEPRE010000093">
    <property type="protein sequence ID" value="KAG2232978.1"/>
    <property type="molecule type" value="Genomic_DNA"/>
</dbReference>
<proteinExistence type="predicted"/>
<evidence type="ECO:0000313" key="1">
    <source>
        <dbReference type="EMBL" id="KAG2232978.1"/>
    </source>
</evidence>
<dbReference type="PANTHER" id="PTHR47381:SF3">
    <property type="entry name" value="ALPHA_BETA-HYDROLASES SUPERFAMILY PROTEIN"/>
    <property type="match status" value="1"/>
</dbReference>
<dbReference type="PANTHER" id="PTHR47381">
    <property type="entry name" value="ALPHA/BETA-HYDROLASES SUPERFAMILY PROTEIN"/>
    <property type="match status" value="1"/>
</dbReference>
<evidence type="ECO:0000313" key="2">
    <source>
        <dbReference type="Proteomes" id="UP000613177"/>
    </source>
</evidence>
<dbReference type="SUPFAM" id="SSF53474">
    <property type="entry name" value="alpha/beta-Hydrolases"/>
    <property type="match status" value="1"/>
</dbReference>
<protein>
    <submittedName>
        <fullName evidence="1">Uncharacterized protein</fullName>
    </submittedName>
</protein>
<sequence length="292" mass="33038">MVSKRAIPVIGLSLTVYGLQEYLALDKGTPVSVMFALHGRLQNQSKMEPMAEALCKLNQHRKHDENYLLVITFDCPNHGTRLVHKLANFAWAEGKYQNPNHALDMWAMVNSTASTVSELIDVVEHYLFGGLERSIVKVWGVLGFSMGGHAAFLAAANENCLDPRITVAIPIVGISDFLSLMQSRLEESKLPASIYLPQPFQNLIAEKMSHLDEKLKFTHLLMLNGEKDDLVKSKYNAPLVQNLRKIHVGKEGYDWKFYLIPGVGHEWCPQMIESSVEWTYQWMVKNNEVSKL</sequence>
<dbReference type="Gene3D" id="3.40.50.1820">
    <property type="entry name" value="alpha/beta hydrolase"/>
    <property type="match status" value="1"/>
</dbReference>
<accession>A0A8H7SRS0</accession>
<dbReference type="AlphaFoldDB" id="A0A8H7SRS0"/>
<dbReference type="InterPro" id="IPR029058">
    <property type="entry name" value="AB_hydrolase_fold"/>
</dbReference>
<gene>
    <name evidence="1" type="ORF">INT48_001041</name>
</gene>
<organism evidence="1 2">
    <name type="scientific">Thamnidium elegans</name>
    <dbReference type="NCBI Taxonomy" id="101142"/>
    <lineage>
        <taxon>Eukaryota</taxon>
        <taxon>Fungi</taxon>
        <taxon>Fungi incertae sedis</taxon>
        <taxon>Mucoromycota</taxon>
        <taxon>Mucoromycotina</taxon>
        <taxon>Mucoromycetes</taxon>
        <taxon>Mucorales</taxon>
        <taxon>Mucorineae</taxon>
        <taxon>Mucoraceae</taxon>
        <taxon>Thamnidium</taxon>
    </lineage>
</organism>
<keyword evidence="2" id="KW-1185">Reference proteome</keyword>
<dbReference type="Proteomes" id="UP000613177">
    <property type="component" value="Unassembled WGS sequence"/>
</dbReference>
<name>A0A8H7SRS0_9FUNG</name>
<comment type="caution">
    <text evidence="1">The sequence shown here is derived from an EMBL/GenBank/DDBJ whole genome shotgun (WGS) entry which is preliminary data.</text>
</comment>